<organism evidence="2 3">
    <name type="scientific">Quercus lobata</name>
    <name type="common">Valley oak</name>
    <dbReference type="NCBI Taxonomy" id="97700"/>
    <lineage>
        <taxon>Eukaryota</taxon>
        <taxon>Viridiplantae</taxon>
        <taxon>Streptophyta</taxon>
        <taxon>Embryophyta</taxon>
        <taxon>Tracheophyta</taxon>
        <taxon>Spermatophyta</taxon>
        <taxon>Magnoliopsida</taxon>
        <taxon>eudicotyledons</taxon>
        <taxon>Gunneridae</taxon>
        <taxon>Pentapetalae</taxon>
        <taxon>rosids</taxon>
        <taxon>fabids</taxon>
        <taxon>Fagales</taxon>
        <taxon>Fagaceae</taxon>
        <taxon>Quercus</taxon>
    </lineage>
</organism>
<accession>A0A7N2MN98</accession>
<dbReference type="AlphaFoldDB" id="A0A7N2MN98"/>
<sequence>MDTLKAVKEIGRLTLDDARVVGNTSEPAIAHGRRVGGCRGRGGPQSGRHHTPVHDHTMEKASQSVNEMCLDTSYDMGCDATSPLPSMSHDDASPSYRFAHGDTSQSLSMVRDDTYPPTSSTTSPLPTTRTSPPPTISTAPTDVHGRNEIRFTPISRRPTLSVIPLDFVHIKSIQTEILNPLLEASHIERA</sequence>
<evidence type="ECO:0000256" key="1">
    <source>
        <dbReference type="SAM" id="MobiDB-lite"/>
    </source>
</evidence>
<feature type="region of interest" description="Disordered" evidence="1">
    <location>
        <begin position="30"/>
        <end position="53"/>
    </location>
</feature>
<evidence type="ECO:0000313" key="2">
    <source>
        <dbReference type="EnsemblPlants" id="QL10p019774:mrna:CDS:1"/>
    </source>
</evidence>
<dbReference type="InParanoid" id="A0A7N2MN98"/>
<dbReference type="Proteomes" id="UP000594261">
    <property type="component" value="Chromosome 10"/>
</dbReference>
<reference evidence="2" key="2">
    <citation type="submission" date="2021-01" db="UniProtKB">
        <authorList>
            <consortium name="EnsemblPlants"/>
        </authorList>
    </citation>
    <scope>IDENTIFICATION</scope>
</reference>
<dbReference type="EMBL" id="LRBV02000010">
    <property type="status" value="NOT_ANNOTATED_CDS"/>
    <property type="molecule type" value="Genomic_DNA"/>
</dbReference>
<keyword evidence="3" id="KW-1185">Reference proteome</keyword>
<reference evidence="2 3" key="1">
    <citation type="journal article" date="2016" name="G3 (Bethesda)">
        <title>First Draft Assembly and Annotation of the Genome of a California Endemic Oak Quercus lobata Nee (Fagaceae).</title>
        <authorList>
            <person name="Sork V.L."/>
            <person name="Fitz-Gibbon S.T."/>
            <person name="Puiu D."/>
            <person name="Crepeau M."/>
            <person name="Gugger P.F."/>
            <person name="Sherman R."/>
            <person name="Stevens K."/>
            <person name="Langley C.H."/>
            <person name="Pellegrini M."/>
            <person name="Salzberg S.L."/>
        </authorList>
    </citation>
    <scope>NUCLEOTIDE SEQUENCE [LARGE SCALE GENOMIC DNA]</scope>
    <source>
        <strain evidence="2 3">cv. SW786</strain>
    </source>
</reference>
<feature type="region of interest" description="Disordered" evidence="1">
    <location>
        <begin position="86"/>
        <end position="143"/>
    </location>
</feature>
<dbReference type="Gramene" id="QL10p019774:mrna">
    <property type="protein sequence ID" value="QL10p019774:mrna:CDS:1"/>
    <property type="gene ID" value="QL10p019774"/>
</dbReference>
<proteinExistence type="predicted"/>
<evidence type="ECO:0000313" key="3">
    <source>
        <dbReference type="Proteomes" id="UP000594261"/>
    </source>
</evidence>
<feature type="compositionally biased region" description="Low complexity" evidence="1">
    <location>
        <begin position="115"/>
        <end position="141"/>
    </location>
</feature>
<protein>
    <submittedName>
        <fullName evidence="2">Uncharacterized protein</fullName>
    </submittedName>
</protein>
<name>A0A7N2MN98_QUELO</name>
<dbReference type="EnsemblPlants" id="QL10p019774:mrna">
    <property type="protein sequence ID" value="QL10p019774:mrna:CDS:1"/>
    <property type="gene ID" value="QL10p019774"/>
</dbReference>